<name>A0A6S6QQU4_9HYPH</name>
<evidence type="ECO:0000313" key="2">
    <source>
        <dbReference type="EMBL" id="BCJ90337.1"/>
    </source>
</evidence>
<dbReference type="RefSeq" id="WP_222876970.1">
    <property type="nucleotide sequence ID" value="NZ_AP023361.1"/>
</dbReference>
<dbReference type="KEGG" id="tso:IZ6_10720"/>
<protein>
    <submittedName>
        <fullName evidence="2">Uncharacterized protein</fullName>
    </submittedName>
</protein>
<keyword evidence="1" id="KW-1133">Transmembrane helix</keyword>
<reference evidence="2 3" key="1">
    <citation type="submission" date="2020-08" db="EMBL/GenBank/DDBJ databases">
        <title>Genome sequence of Rhizobiales bacterium strain IZ6.</title>
        <authorList>
            <person name="Nakai R."/>
            <person name="Naganuma T."/>
        </authorList>
    </citation>
    <scope>NUCLEOTIDE SEQUENCE [LARGE SCALE GENOMIC DNA]</scope>
    <source>
        <strain evidence="2 3">IZ6</strain>
    </source>
</reference>
<evidence type="ECO:0000256" key="1">
    <source>
        <dbReference type="SAM" id="Phobius"/>
    </source>
</evidence>
<gene>
    <name evidence="2" type="ORF">IZ6_10720</name>
</gene>
<dbReference type="EMBL" id="AP023361">
    <property type="protein sequence ID" value="BCJ90337.1"/>
    <property type="molecule type" value="Genomic_DNA"/>
</dbReference>
<accession>A0A6S6QQU4</accession>
<keyword evidence="3" id="KW-1185">Reference proteome</keyword>
<keyword evidence="1" id="KW-0472">Membrane</keyword>
<feature type="transmembrane region" description="Helical" evidence="1">
    <location>
        <begin position="55"/>
        <end position="72"/>
    </location>
</feature>
<evidence type="ECO:0000313" key="3">
    <source>
        <dbReference type="Proteomes" id="UP000515317"/>
    </source>
</evidence>
<dbReference type="AlphaFoldDB" id="A0A6S6QQU4"/>
<proteinExistence type="predicted"/>
<organism evidence="2 3">
    <name type="scientific">Terrihabitans soli</name>
    <dbReference type="NCBI Taxonomy" id="708113"/>
    <lineage>
        <taxon>Bacteria</taxon>
        <taxon>Pseudomonadati</taxon>
        <taxon>Pseudomonadota</taxon>
        <taxon>Alphaproteobacteria</taxon>
        <taxon>Hyphomicrobiales</taxon>
        <taxon>Terrihabitans</taxon>
    </lineage>
</organism>
<feature type="transmembrane region" description="Helical" evidence="1">
    <location>
        <begin position="79"/>
        <end position="101"/>
    </location>
</feature>
<sequence length="134" mass="14536">MTGKAKSHASADASLRSAQSEKQRLFTEANILRVADDTWKNVVGPALSVNPPLSAIWYVALSAACFVGPFLLRSETLPMGLLLIPALLSGSLGAFLITVFARMTLIKIDLASLPPDPASPLLRRKRRRRPRAET</sequence>
<keyword evidence="1" id="KW-0812">Transmembrane</keyword>
<dbReference type="Proteomes" id="UP000515317">
    <property type="component" value="Chromosome"/>
</dbReference>